<dbReference type="PANTHER" id="PTHR10151">
    <property type="entry name" value="ECTONUCLEOTIDE PYROPHOSPHATASE/PHOSPHODIESTERASE"/>
    <property type="match status" value="1"/>
</dbReference>
<dbReference type="InterPro" id="IPR002591">
    <property type="entry name" value="Phosphodiest/P_Trfase"/>
</dbReference>
<dbReference type="CDD" id="cd16018">
    <property type="entry name" value="Enpp"/>
    <property type="match status" value="1"/>
</dbReference>
<dbReference type="EMBL" id="JANHNZ010000004">
    <property type="protein sequence ID" value="MCQ9210037.1"/>
    <property type="molecule type" value="Genomic_DNA"/>
</dbReference>
<proteinExistence type="predicted"/>
<dbReference type="SUPFAM" id="SSF53649">
    <property type="entry name" value="Alkaline phosphatase-like"/>
    <property type="match status" value="1"/>
</dbReference>
<sequence length="429" mass="48359">MVNKQAHVIVISYDSFSQLDFEKAKHYPNLAKLIENGIYSTQLSSVYPSMTYVVHTTMVTGLYPDKHGIIHNYPFQPFVDYKQQAWHWYRSAIQASTIYDMAKEAGLKTASLMWPVSGGAKTNYNFPEIIALPGENQVTKILKNGSPLFCLNMAIKYGRHLSGAKQPQLDDFTTNMAVDTIRRKKPNLLLSHLIELDDLKHDVGIEHESLEHVYQEMDQRIGRIVTTVQELGLGDQTSFMVLGDHGQFTIKKRIFLNQYLYEKGWIKDDYISGKKQSPLYFQSSGGAAYLHVDQNNSPNQKEIEELLSALRVDFSEEIEAIFNREQLDSYSISPNISYMIEGISGVAFSDAVSETGQLMEDLESQQLLSGDHGYHPDKENYQCGFVLSGPAIIRRGNIGPIKMVDIAPTIATLLGIEFPHRDGSSVSFE</sequence>
<gene>
    <name evidence="1" type="ORF">NPA36_05685</name>
</gene>
<dbReference type="InterPro" id="IPR017850">
    <property type="entry name" value="Alkaline_phosphatase_core_sf"/>
</dbReference>
<accession>A0ABT1WND2</accession>
<dbReference type="Proteomes" id="UP001059480">
    <property type="component" value="Unassembled WGS sequence"/>
</dbReference>
<reference evidence="1" key="1">
    <citation type="submission" date="2022-07" db="EMBL/GenBank/DDBJ databases">
        <authorList>
            <person name="Jung M.-Y."/>
            <person name="Lee M."/>
        </authorList>
    </citation>
    <scope>NUCLEOTIDE SEQUENCE</scope>
    <source>
        <strain evidence="1">S8</strain>
    </source>
</reference>
<organism evidence="1 2">
    <name type="scientific">Granulicatella seriolae</name>
    <dbReference type="NCBI Taxonomy" id="2967226"/>
    <lineage>
        <taxon>Bacteria</taxon>
        <taxon>Bacillati</taxon>
        <taxon>Bacillota</taxon>
        <taxon>Bacilli</taxon>
        <taxon>Lactobacillales</taxon>
        <taxon>Carnobacteriaceae</taxon>
        <taxon>Granulicatella</taxon>
    </lineage>
</organism>
<reference evidence="1" key="2">
    <citation type="journal article" date="2023" name="Curr. Microbiol.">
        <title>Granulicatella seriolae sp. nov., a Novel Facultative Anaerobe Isolated from Yellowtail Marine Fish.</title>
        <authorList>
            <person name="Lee M."/>
            <person name="Choi Y.J."/>
            <person name="Farooq A."/>
            <person name="Jeong J.B."/>
            <person name="Jung M.Y."/>
        </authorList>
    </citation>
    <scope>NUCLEOTIDE SEQUENCE</scope>
    <source>
        <strain evidence="1">S8</strain>
    </source>
</reference>
<comment type="caution">
    <text evidence="1">The sequence shown here is derived from an EMBL/GenBank/DDBJ whole genome shotgun (WGS) entry which is preliminary data.</text>
</comment>
<dbReference type="Gene3D" id="3.40.720.10">
    <property type="entry name" value="Alkaline Phosphatase, subunit A"/>
    <property type="match status" value="1"/>
</dbReference>
<dbReference type="RefSeq" id="WP_256945152.1">
    <property type="nucleotide sequence ID" value="NZ_JANHNZ010000004.1"/>
</dbReference>
<dbReference type="Pfam" id="PF01663">
    <property type="entry name" value="Phosphodiest"/>
    <property type="match status" value="1"/>
</dbReference>
<dbReference type="PANTHER" id="PTHR10151:SF120">
    <property type="entry name" value="BIS(5'-ADENOSYL)-TRIPHOSPHATASE"/>
    <property type="match status" value="1"/>
</dbReference>
<name>A0ABT1WND2_9LACT</name>
<keyword evidence="2" id="KW-1185">Reference proteome</keyword>
<protein>
    <submittedName>
        <fullName evidence="1">Ectonucleotide pyrophosphatase/phosphodiesterase</fullName>
    </submittedName>
</protein>
<evidence type="ECO:0000313" key="1">
    <source>
        <dbReference type="EMBL" id="MCQ9210037.1"/>
    </source>
</evidence>
<evidence type="ECO:0000313" key="2">
    <source>
        <dbReference type="Proteomes" id="UP001059480"/>
    </source>
</evidence>
<reference evidence="1" key="3">
    <citation type="journal article" date="2023" name="Microbiol. Resour. Announc.">
        <title>Draft Genome Sequence of Granulicatella sp. Strain S8, Isolated from a Marine Fish, Seriola quinqueradiata.</title>
        <authorList>
            <person name="Lee M."/>
            <person name="Farooq A."/>
            <person name="Jeong J.B."/>
            <person name="Jung M.Y."/>
        </authorList>
    </citation>
    <scope>NUCLEOTIDE SEQUENCE</scope>
    <source>
        <strain evidence="1">S8</strain>
    </source>
</reference>